<evidence type="ECO:0000313" key="1">
    <source>
        <dbReference type="EMBL" id="QJA05279.1"/>
    </source>
</evidence>
<sequence>MGALREVLRLITGGRASLREAIEWREIESLGGPFSCLFGVQGSLFLVFVPPELPPEQRTLLRKIVPEWTPLGAQEEVVSLEPGFALRTPLVLGVNTVIPQRELRLGLSRLGQDSTLARRSPVSRLNLLATLGRDFQI</sequence>
<keyword evidence="2" id="KW-1185">Reference proteome</keyword>
<accession>A0A6H1WQ46</accession>
<protein>
    <submittedName>
        <fullName evidence="1">Uncharacterized protein</fullName>
    </submittedName>
</protein>
<proteinExistence type="predicted"/>
<name>A0A6H1WQ46_9BACT</name>
<dbReference type="KEGG" id="tmai:FVE67_00040"/>
<dbReference type="RefSeq" id="WP_168718644.1">
    <property type="nucleotide sequence ID" value="NZ_CP042909.1"/>
</dbReference>
<organism evidence="1 2">
    <name type="scientific">Thermosulfurimonas marina</name>
    <dbReference type="NCBI Taxonomy" id="2047767"/>
    <lineage>
        <taxon>Bacteria</taxon>
        <taxon>Pseudomonadati</taxon>
        <taxon>Thermodesulfobacteriota</taxon>
        <taxon>Thermodesulfobacteria</taxon>
        <taxon>Thermodesulfobacteriales</taxon>
        <taxon>Thermodesulfobacteriaceae</taxon>
        <taxon>Thermosulfurimonas</taxon>
    </lineage>
</organism>
<dbReference type="EMBL" id="CP042909">
    <property type="protein sequence ID" value="QJA05279.1"/>
    <property type="molecule type" value="Genomic_DNA"/>
</dbReference>
<dbReference type="AlphaFoldDB" id="A0A6H1WQ46"/>
<gene>
    <name evidence="1" type="ORF">FVE67_00040</name>
</gene>
<evidence type="ECO:0000313" key="2">
    <source>
        <dbReference type="Proteomes" id="UP000501253"/>
    </source>
</evidence>
<reference evidence="1 2" key="1">
    <citation type="submission" date="2019-08" db="EMBL/GenBank/DDBJ databases">
        <title>Complete genome sequence of Thermosulfurimonas marina SU872T, an anaerobic thermophilic chemolithoautotrophic bacterium isolated from a shallow marine hydrothermal vent.</title>
        <authorList>
            <person name="Allioux M."/>
            <person name="Jebbar M."/>
            <person name="Slobodkina G."/>
            <person name="Slobodkin A."/>
            <person name="Moalic Y."/>
            <person name="Frolova A."/>
            <person name="Shao Z."/>
            <person name="Alain K."/>
        </authorList>
    </citation>
    <scope>NUCLEOTIDE SEQUENCE [LARGE SCALE GENOMIC DNA]</scope>
    <source>
        <strain evidence="1 2">SU872</strain>
    </source>
</reference>
<dbReference type="Proteomes" id="UP000501253">
    <property type="component" value="Chromosome"/>
</dbReference>